<reference evidence="3" key="1">
    <citation type="journal article" date="2010" name="Nat. Biotechnol.">
        <title>Draft genome sequence of the oilseed species Ricinus communis.</title>
        <authorList>
            <person name="Chan A.P."/>
            <person name="Crabtree J."/>
            <person name="Zhao Q."/>
            <person name="Lorenzi H."/>
            <person name="Orvis J."/>
            <person name="Puiu D."/>
            <person name="Melake-Berhan A."/>
            <person name="Jones K.M."/>
            <person name="Redman J."/>
            <person name="Chen G."/>
            <person name="Cahoon E.B."/>
            <person name="Gedil M."/>
            <person name="Stanke M."/>
            <person name="Haas B.J."/>
            <person name="Wortman J.R."/>
            <person name="Fraser-Liggett C.M."/>
            <person name="Ravel J."/>
            <person name="Rabinowicz P.D."/>
        </authorList>
    </citation>
    <scope>NUCLEOTIDE SEQUENCE [LARGE SCALE GENOMIC DNA]</scope>
    <source>
        <strain evidence="3">cv. Hale</strain>
    </source>
</reference>
<organism evidence="2 3">
    <name type="scientific">Ricinus communis</name>
    <name type="common">Castor bean</name>
    <dbReference type="NCBI Taxonomy" id="3988"/>
    <lineage>
        <taxon>Eukaryota</taxon>
        <taxon>Viridiplantae</taxon>
        <taxon>Streptophyta</taxon>
        <taxon>Embryophyta</taxon>
        <taxon>Tracheophyta</taxon>
        <taxon>Spermatophyta</taxon>
        <taxon>Magnoliopsida</taxon>
        <taxon>eudicotyledons</taxon>
        <taxon>Gunneridae</taxon>
        <taxon>Pentapetalae</taxon>
        <taxon>rosids</taxon>
        <taxon>fabids</taxon>
        <taxon>Malpighiales</taxon>
        <taxon>Euphorbiaceae</taxon>
        <taxon>Acalyphoideae</taxon>
        <taxon>Acalypheae</taxon>
        <taxon>Ricinus</taxon>
    </lineage>
</organism>
<name>B9TJ48_RICCO</name>
<dbReference type="AlphaFoldDB" id="B9TJ48"/>
<evidence type="ECO:0000313" key="3">
    <source>
        <dbReference type="Proteomes" id="UP000008311"/>
    </source>
</evidence>
<gene>
    <name evidence="2" type="ORF">RCOM_1985870</name>
</gene>
<accession>B9TJ48</accession>
<evidence type="ECO:0000313" key="2">
    <source>
        <dbReference type="EMBL" id="EEF24117.1"/>
    </source>
</evidence>
<dbReference type="EMBL" id="EQ983404">
    <property type="protein sequence ID" value="EEF24117.1"/>
    <property type="molecule type" value="Genomic_DNA"/>
</dbReference>
<proteinExistence type="predicted"/>
<keyword evidence="3" id="KW-1185">Reference proteome</keyword>
<protein>
    <submittedName>
        <fullName evidence="2">Uncharacterized protein</fullName>
    </submittedName>
</protein>
<evidence type="ECO:0000256" key="1">
    <source>
        <dbReference type="SAM" id="MobiDB-lite"/>
    </source>
</evidence>
<dbReference type="InParanoid" id="B9TJ48"/>
<feature type="region of interest" description="Disordered" evidence="1">
    <location>
        <begin position="54"/>
        <end position="81"/>
    </location>
</feature>
<dbReference type="Proteomes" id="UP000008311">
    <property type="component" value="Unassembled WGS sequence"/>
</dbReference>
<feature type="compositionally biased region" description="Polar residues" evidence="1">
    <location>
        <begin position="71"/>
        <end position="81"/>
    </location>
</feature>
<feature type="compositionally biased region" description="Basic and acidic residues" evidence="1">
    <location>
        <begin position="55"/>
        <end position="64"/>
    </location>
</feature>
<sequence>MKQTKIRASVAAITGMALFGINGLAQADSVDALLQALRDKGVLSQAEFDTFNNARDNERVEKPRSLRSTRARSSWAITSTA</sequence>